<dbReference type="SUPFAM" id="SSF52743">
    <property type="entry name" value="Subtilisin-like"/>
    <property type="match status" value="2"/>
</dbReference>
<evidence type="ECO:0008006" key="17">
    <source>
        <dbReference type="Google" id="ProtNLM"/>
    </source>
</evidence>
<dbReference type="InterPro" id="IPR051048">
    <property type="entry name" value="Peptidase_S8/S53_subtilisin"/>
</dbReference>
<dbReference type="InterPro" id="IPR036852">
    <property type="entry name" value="Peptidase_S8/S53_dom_sf"/>
</dbReference>
<proteinExistence type="inferred from homology"/>
<comment type="caution">
    <text evidence="8">Lacks conserved residue(s) required for the propagation of feature annotation.</text>
</comment>
<feature type="region of interest" description="Disordered" evidence="10">
    <location>
        <begin position="901"/>
        <end position="925"/>
    </location>
</feature>
<evidence type="ECO:0000256" key="7">
    <source>
        <dbReference type="PIRSR" id="PIRSR615500-1"/>
    </source>
</evidence>
<dbReference type="InterPro" id="IPR000209">
    <property type="entry name" value="Peptidase_S8/S53_dom"/>
</dbReference>
<dbReference type="PANTHER" id="PTHR43399:SF4">
    <property type="entry name" value="CELL WALL-ASSOCIATED PROTEASE"/>
    <property type="match status" value="1"/>
</dbReference>
<feature type="chain" id="PRO_5015664247" description="Peptidase S8/S53 domain-containing protein" evidence="11">
    <location>
        <begin position="29"/>
        <end position="1463"/>
    </location>
</feature>
<feature type="signal peptide" evidence="11">
    <location>
        <begin position="1"/>
        <end position="28"/>
    </location>
</feature>
<dbReference type="PRINTS" id="PR00723">
    <property type="entry name" value="SUBTILISIN"/>
</dbReference>
<name>A0A2S4WLM1_9BASI</name>
<dbReference type="InterPro" id="IPR013783">
    <property type="entry name" value="Ig-like_fold"/>
</dbReference>
<dbReference type="VEuPathDB" id="FungiDB:PSTT_04243"/>
<evidence type="ECO:0000256" key="2">
    <source>
        <dbReference type="ARBA" id="ARBA00022525"/>
    </source>
</evidence>
<evidence type="ECO:0000256" key="8">
    <source>
        <dbReference type="PROSITE-ProRule" id="PRU01240"/>
    </source>
</evidence>
<feature type="domain" description="C5a peptidase/Subtilisin-like protease SBT2-like Fn3-like" evidence="14">
    <location>
        <begin position="604"/>
        <end position="718"/>
    </location>
</feature>
<dbReference type="Pfam" id="PF06280">
    <property type="entry name" value="fn3_5"/>
    <property type="match status" value="1"/>
</dbReference>
<keyword evidence="2" id="KW-0964">Secreted</keyword>
<comment type="similarity">
    <text evidence="1 8 9">Belongs to the peptidase S8 family.</text>
</comment>
<dbReference type="PROSITE" id="PS00138">
    <property type="entry name" value="SUBTILASE_SER"/>
    <property type="match status" value="1"/>
</dbReference>
<dbReference type="Gene3D" id="3.50.30.30">
    <property type="match status" value="1"/>
</dbReference>
<feature type="active site" description="Charge relay system" evidence="7 8">
    <location>
        <position position="160"/>
    </location>
</feature>
<dbReference type="Pfam" id="PF00082">
    <property type="entry name" value="Peptidase_S8"/>
    <property type="match status" value="2"/>
</dbReference>
<accession>A0A2S4WLM1</accession>
<evidence type="ECO:0000256" key="11">
    <source>
        <dbReference type="SAM" id="SignalP"/>
    </source>
</evidence>
<comment type="caution">
    <text evidence="15">The sequence shown here is derived from an EMBL/GenBank/DDBJ whole genome shotgun (WGS) entry which is preliminary data.</text>
</comment>
<feature type="domain" description="PA" evidence="13">
    <location>
        <begin position="372"/>
        <end position="436"/>
    </location>
</feature>
<feature type="domain" description="Peptidase S8/S53" evidence="12">
    <location>
        <begin position="151"/>
        <end position="557"/>
    </location>
</feature>
<evidence type="ECO:0000256" key="4">
    <source>
        <dbReference type="ARBA" id="ARBA00022729"/>
    </source>
</evidence>
<evidence type="ECO:0000256" key="9">
    <source>
        <dbReference type="RuleBase" id="RU003355"/>
    </source>
</evidence>
<dbReference type="InterPro" id="IPR046450">
    <property type="entry name" value="PA_dom_sf"/>
</dbReference>
<dbReference type="InterPro" id="IPR023827">
    <property type="entry name" value="Peptidase_S8_Asp-AS"/>
</dbReference>
<keyword evidence="16" id="KW-1185">Reference proteome</keyword>
<keyword evidence="4 11" id="KW-0732">Signal</keyword>
<dbReference type="InterPro" id="IPR023828">
    <property type="entry name" value="Peptidase_S8_Ser-AS"/>
</dbReference>
<dbReference type="InterPro" id="IPR015500">
    <property type="entry name" value="Peptidase_S8_subtilisin-rel"/>
</dbReference>
<protein>
    <recommendedName>
        <fullName evidence="17">Peptidase S8/S53 domain-containing protein</fullName>
    </recommendedName>
</protein>
<feature type="domain" description="Peptidase S8/S53" evidence="12">
    <location>
        <begin position="1067"/>
        <end position="1265"/>
    </location>
</feature>
<dbReference type="GO" id="GO:0016020">
    <property type="term" value="C:membrane"/>
    <property type="evidence" value="ECO:0007669"/>
    <property type="project" value="InterPro"/>
</dbReference>
<evidence type="ECO:0000259" key="14">
    <source>
        <dbReference type="Pfam" id="PF06280"/>
    </source>
</evidence>
<reference evidence="15 16" key="1">
    <citation type="submission" date="2017-12" db="EMBL/GenBank/DDBJ databases">
        <title>Gene loss provides genomic basis for host adaptation in cereal stripe rust fungi.</title>
        <authorList>
            <person name="Xia C."/>
        </authorList>
    </citation>
    <scope>NUCLEOTIDE SEQUENCE [LARGE SCALE GENOMIC DNA]</scope>
    <source>
        <strain evidence="15 16">93TX-2</strain>
    </source>
</reference>
<reference evidence="16" key="3">
    <citation type="journal article" date="2018" name="Mol. Plant Microbe Interact.">
        <title>Genome sequence resources for the wheat stripe rust pathogen (Puccinia striiformis f. sp. tritici) and the barley stripe rust pathogen (Puccinia striiformis f. sp. hordei).</title>
        <authorList>
            <person name="Xia C."/>
            <person name="Wang M."/>
            <person name="Yin C."/>
            <person name="Cornejo O.E."/>
            <person name="Hulbert S.H."/>
            <person name="Chen X."/>
        </authorList>
    </citation>
    <scope>NUCLEOTIDE SEQUENCE [LARGE SCALE GENOMIC DNA]</scope>
    <source>
        <strain evidence="16">93TX-2</strain>
    </source>
</reference>
<evidence type="ECO:0000256" key="3">
    <source>
        <dbReference type="ARBA" id="ARBA00022670"/>
    </source>
</evidence>
<evidence type="ECO:0000256" key="1">
    <source>
        <dbReference type="ARBA" id="ARBA00011073"/>
    </source>
</evidence>
<organism evidence="15 16">
    <name type="scientific">Puccinia striiformis</name>
    <dbReference type="NCBI Taxonomy" id="27350"/>
    <lineage>
        <taxon>Eukaryota</taxon>
        <taxon>Fungi</taxon>
        <taxon>Dikarya</taxon>
        <taxon>Basidiomycota</taxon>
        <taxon>Pucciniomycotina</taxon>
        <taxon>Pucciniomycetes</taxon>
        <taxon>Pucciniales</taxon>
        <taxon>Pucciniaceae</taxon>
        <taxon>Puccinia</taxon>
    </lineage>
</organism>
<feature type="compositionally biased region" description="Low complexity" evidence="10">
    <location>
        <begin position="916"/>
        <end position="925"/>
    </location>
</feature>
<keyword evidence="3 8" id="KW-0645">Protease</keyword>
<dbReference type="InterPro" id="IPR022398">
    <property type="entry name" value="Peptidase_S8_His-AS"/>
</dbReference>
<dbReference type="SUPFAM" id="SSF52025">
    <property type="entry name" value="PA domain"/>
    <property type="match status" value="1"/>
</dbReference>
<keyword evidence="6 8" id="KW-0720">Serine protease</keyword>
<gene>
    <name evidence="15" type="ORF">PSHT_00890</name>
</gene>
<dbReference type="CDD" id="cd07489">
    <property type="entry name" value="Peptidases_S8_5"/>
    <property type="match status" value="1"/>
</dbReference>
<reference evidence="16" key="2">
    <citation type="journal article" date="2018" name="BMC Genomics">
        <title>Genomic insights into host adaptation between the wheat stripe rust pathogen (Puccinia striiformis f. sp. tritici) and the barley stripe rust pathogen (Puccinia striiformis f. sp. hordei).</title>
        <authorList>
            <person name="Xia C."/>
            <person name="Wang M."/>
            <person name="Yin C."/>
            <person name="Cornejo O.E."/>
            <person name="Hulbert S.H."/>
            <person name="Chen X."/>
        </authorList>
    </citation>
    <scope>NUCLEOTIDE SEQUENCE [LARGE SCALE GENOMIC DNA]</scope>
    <source>
        <strain evidence="16">93TX-2</strain>
    </source>
</reference>
<dbReference type="Gene3D" id="2.60.40.10">
    <property type="entry name" value="Immunoglobulins"/>
    <property type="match status" value="1"/>
</dbReference>
<evidence type="ECO:0000259" key="12">
    <source>
        <dbReference type="Pfam" id="PF00082"/>
    </source>
</evidence>
<evidence type="ECO:0000256" key="6">
    <source>
        <dbReference type="ARBA" id="ARBA00022825"/>
    </source>
</evidence>
<dbReference type="GO" id="GO:0006508">
    <property type="term" value="P:proteolysis"/>
    <property type="evidence" value="ECO:0007669"/>
    <property type="project" value="UniProtKB-KW"/>
</dbReference>
<dbReference type="Proteomes" id="UP000238274">
    <property type="component" value="Unassembled WGS sequence"/>
</dbReference>
<dbReference type="InterPro" id="IPR010435">
    <property type="entry name" value="C5a/SBT2-like_Fn3"/>
</dbReference>
<dbReference type="PROSITE" id="PS00136">
    <property type="entry name" value="SUBTILASE_ASP"/>
    <property type="match status" value="2"/>
</dbReference>
<evidence type="ECO:0000256" key="10">
    <source>
        <dbReference type="SAM" id="MobiDB-lite"/>
    </source>
</evidence>
<dbReference type="PROSITE" id="PS51892">
    <property type="entry name" value="SUBTILASE"/>
    <property type="match status" value="2"/>
</dbReference>
<feature type="active site" description="Charge relay system" evidence="7 8">
    <location>
        <position position="210"/>
    </location>
</feature>
<dbReference type="PROSITE" id="PS00137">
    <property type="entry name" value="SUBTILASE_HIS"/>
    <property type="match status" value="2"/>
</dbReference>
<dbReference type="Gene3D" id="3.40.50.200">
    <property type="entry name" value="Peptidase S8/S53 domain"/>
    <property type="match status" value="2"/>
</dbReference>
<evidence type="ECO:0000313" key="16">
    <source>
        <dbReference type="Proteomes" id="UP000238274"/>
    </source>
</evidence>
<feature type="active site" description="Charge relay system" evidence="7 8">
    <location>
        <position position="520"/>
    </location>
</feature>
<evidence type="ECO:0000256" key="5">
    <source>
        <dbReference type="ARBA" id="ARBA00022801"/>
    </source>
</evidence>
<dbReference type="Pfam" id="PF02225">
    <property type="entry name" value="PA"/>
    <property type="match status" value="1"/>
</dbReference>
<dbReference type="EMBL" id="PKSM01000007">
    <property type="protein sequence ID" value="POW22686.1"/>
    <property type="molecule type" value="Genomic_DNA"/>
</dbReference>
<feature type="region of interest" description="Disordered" evidence="10">
    <location>
        <begin position="1018"/>
        <end position="1050"/>
    </location>
</feature>
<dbReference type="VEuPathDB" id="FungiDB:PSHT_00890"/>
<dbReference type="GO" id="GO:0004252">
    <property type="term" value="F:serine-type endopeptidase activity"/>
    <property type="evidence" value="ECO:0007669"/>
    <property type="project" value="UniProtKB-UniRule"/>
</dbReference>
<dbReference type="InterPro" id="IPR003137">
    <property type="entry name" value="PA_domain"/>
</dbReference>
<keyword evidence="5 8" id="KW-0378">Hydrolase</keyword>
<evidence type="ECO:0000313" key="15">
    <source>
        <dbReference type="EMBL" id="POW22686.1"/>
    </source>
</evidence>
<dbReference type="OrthoDB" id="206201at2759"/>
<dbReference type="PANTHER" id="PTHR43399">
    <property type="entry name" value="SUBTILISIN-RELATED"/>
    <property type="match status" value="1"/>
</dbReference>
<dbReference type="InterPro" id="IPR034187">
    <property type="entry name" value="Peptidases_S8_5"/>
</dbReference>
<sequence length="1463" mass="153594">MLAKHLGPGGLLAIGVLLSSNHLNGVTSADIRRPCSKFIVKIDPTKTNSLDDFCKHLNSINITHSVAHDLTGISPEHFYGASLKLDHPGDVKKLRGLDAVVSVTPVTPVKLIAPVSQQILTKPPTEGESPHGFTPQVQTRVTDLHSKGIYGSGVKVAFLDSGIDCGHPALGGGFGPGHKIGFGYDLVGDDFDGSNAPVPDSDPCTPCGVHGTHVAGIVGANDVGYGFQGVAPNATLGMYLMGCASDGSSDNVIVISALLMAVRDGADVISASIGGFGGWSKGDALSDLINDLVGKGFALILAAGNEGSEGLFYAESPAAATNSLAVGSVKSKKRIVFHLQTSSGRTIPYGSSGVFNGTNLPVYVTSPTSASSSDACQPLPPSTPSLAGHVVLIRRGGCTFAEKVDTVVAHGATRILFYMNSTDPASLSNFMSGAQVATLAKEDGESLVSELRKNPNLKATFSASHSFESTDGGGLVSYFSQYGPSYDSVNIQPNFLGVGGDILSTVPRQLGSYATMSGTSMSTPQVAGIAALIKGFRGKDIKALKLKTILSTTAQQVPAAVGSSDIESQSKSPGFSVPLFAGGGLVDAFCACFAKTVLSIDALALRDIPNFKAQHTFTITNEGDISHSFRTGHSPAITVITFQPGSHRVSTKVETVPGSPAAQAQVSPATFTLGPKASQDIHVTFTLPTGLSPELLPVYSGYISVLSDAECERHTLPYYGIAGVMKNTRVIDIGPDTEDKKQQVPRLTDFNRKPLNGSVDFNGNGGVVTRYRLAFGSPYMRVDVINANATLANGPVTSANSGMPDLGANFTLSKRTFLGTNLIGMVPTSNSTYVPRTVSTDTVVLSWDGTLVPIGSIGPIFQVPGGHYKILIRALRVNGNPYIDADFDYWVSPPISVLGSPVVQRPTTPQPPSPPASARAQAPPTSQPHVGLNCGLLALGCFLASYHPAGVRGAEIGRASNRFIVKIDRTKTCRIRPHKISPENFYGASLILANPGDVEKLSISRHSLTINPTIHKTERHARHSDQTNYSSLPAYPHRAPAEGQSPDECTPQVQTRVTDLHSRGIYGSGVKVAFLDSGIDCGHPALGGGFGPGHKIAFGYDLVGDDFDGHNSPVPDTDPCTPCSFHGTHVAGIVGANDVGYGFQGVAPNATLGMYLFGCEIDRPTSDDIVISALLMAIRDGADVVSVSVGDFGGWSKGDVLSDVINDLVGKGLTLLWAAGNEGSEGLFYAERPAAATHSMAIGSVEPKKRFVFNLQTSSGKIFPYHSNGVLIGTDLPLYVTSPTSGTSSDACRPLPASTPSLAEHIVVIQRGEGFALLYFPAHRSSNLSRLSGSRSDCTDAEKVDTAVVKGATRILIYMNSTQLVYLPNFMSGAQVATLTKEDGESLVSELRKNPNLKATFPRGIHPVGDSSLLHAENREALNFRTSESVDGGGLVSFFSQYNSTYAPRTALVNVIITSLRPE</sequence>
<evidence type="ECO:0000259" key="13">
    <source>
        <dbReference type="Pfam" id="PF02225"/>
    </source>
</evidence>